<evidence type="ECO:0000259" key="3">
    <source>
        <dbReference type="SMART" id="SM00047"/>
    </source>
</evidence>
<dbReference type="PROSITE" id="PS51257">
    <property type="entry name" value="PROKAR_LIPOPROTEIN"/>
    <property type="match status" value="1"/>
</dbReference>
<dbReference type="Pfam" id="PF08239">
    <property type="entry name" value="SH3_3"/>
    <property type="match status" value="1"/>
</dbReference>
<dbReference type="OrthoDB" id="9816557at2"/>
<gene>
    <name evidence="4" type="ORF">DFP98_12183</name>
</gene>
<dbReference type="RefSeq" id="WP_116063115.1">
    <property type="nucleotide sequence ID" value="NZ_QRDZ01000021.1"/>
</dbReference>
<accession>A0A3D9ITX2</accession>
<dbReference type="GO" id="GO:0004040">
    <property type="term" value="F:amidase activity"/>
    <property type="evidence" value="ECO:0007669"/>
    <property type="project" value="InterPro"/>
</dbReference>
<proteinExistence type="predicted"/>
<dbReference type="Proteomes" id="UP000256977">
    <property type="component" value="Unassembled WGS sequence"/>
</dbReference>
<keyword evidence="5" id="KW-1185">Reference proteome</keyword>
<feature type="region of interest" description="Disordered" evidence="1">
    <location>
        <begin position="198"/>
        <end position="229"/>
    </location>
</feature>
<dbReference type="EMBL" id="QRDZ01000021">
    <property type="protein sequence ID" value="RED65192.1"/>
    <property type="molecule type" value="Genomic_DNA"/>
</dbReference>
<evidence type="ECO:0000313" key="4">
    <source>
        <dbReference type="EMBL" id="RED65192.1"/>
    </source>
</evidence>
<protein>
    <submittedName>
        <fullName evidence="4">SH3 domain-containing protein</fullName>
    </submittedName>
</protein>
<feature type="domain" description="Mannosyl-glycoprotein endo-beta-N-acetylglucosamidase-like" evidence="3">
    <location>
        <begin position="239"/>
        <end position="359"/>
    </location>
</feature>
<dbReference type="InterPro" id="IPR002901">
    <property type="entry name" value="MGlyc_endo_b_GlcNAc-like_dom"/>
</dbReference>
<keyword evidence="2" id="KW-0472">Membrane</keyword>
<dbReference type="AlphaFoldDB" id="A0A3D9ITX2"/>
<dbReference type="Pfam" id="PF01832">
    <property type="entry name" value="Glucosaminidase"/>
    <property type="match status" value="1"/>
</dbReference>
<dbReference type="InterPro" id="IPR003646">
    <property type="entry name" value="SH3-like_bac-type"/>
</dbReference>
<evidence type="ECO:0000256" key="1">
    <source>
        <dbReference type="SAM" id="MobiDB-lite"/>
    </source>
</evidence>
<feature type="transmembrane region" description="Helical" evidence="2">
    <location>
        <begin position="9"/>
        <end position="31"/>
    </location>
</feature>
<sequence length="366" mass="39480">MVRETIRKWVAYIIGAALTTIVGISCLTATAPVGPASPAASSLSEADWKADFALPAATAVESQVATEELSFEYEAPNPPDRFQSAVVSATVADIAKNPYKEVHIAASAKPQTQVYEVTAYFLNVRTNAYPKSKIKSVVAKGTRLEIVGKTTEGWLRIKGGGYVHGDYANLVEDASVSEDKPKAVEAGTETIPTEPAALAAPATEPVQTEEEAEEQNKVPVVPTSKVETESGLSEEDIARIFKGTDLAEQGLEEAILEVEKMYGINALFTIAVMKLESGNGSSRLAKNKNNLFGLNATGPDPHRKAFAFETKGDSVKKFGQLLADKYVDKGYTTIEKIATKYCPANSKWPSLVKTIMKKDYKKLNII</sequence>
<keyword evidence="2" id="KW-1133">Transmembrane helix</keyword>
<reference evidence="4 5" key="1">
    <citation type="submission" date="2018-07" db="EMBL/GenBank/DDBJ databases">
        <title>Genomic Encyclopedia of Type Strains, Phase III (KMG-III): the genomes of soil and plant-associated and newly described type strains.</title>
        <authorList>
            <person name="Whitman W."/>
        </authorList>
    </citation>
    <scope>NUCLEOTIDE SEQUENCE [LARGE SCALE GENOMIC DNA]</scope>
    <source>
        <strain evidence="4 5">CECT 7287</strain>
    </source>
</reference>
<comment type="caution">
    <text evidence="4">The sequence shown here is derived from an EMBL/GenBank/DDBJ whole genome shotgun (WGS) entry which is preliminary data.</text>
</comment>
<keyword evidence="2" id="KW-0812">Transmembrane</keyword>
<dbReference type="Gene3D" id="2.30.30.40">
    <property type="entry name" value="SH3 Domains"/>
    <property type="match status" value="1"/>
</dbReference>
<dbReference type="SMART" id="SM00047">
    <property type="entry name" value="LYZ2"/>
    <property type="match status" value="1"/>
</dbReference>
<dbReference type="Gene3D" id="1.10.530.10">
    <property type="match status" value="1"/>
</dbReference>
<evidence type="ECO:0000256" key="2">
    <source>
        <dbReference type="SAM" id="Phobius"/>
    </source>
</evidence>
<organism evidence="4 5">
    <name type="scientific">Cohnella phaseoli</name>
    <dbReference type="NCBI Taxonomy" id="456490"/>
    <lineage>
        <taxon>Bacteria</taxon>
        <taxon>Bacillati</taxon>
        <taxon>Bacillota</taxon>
        <taxon>Bacilli</taxon>
        <taxon>Bacillales</taxon>
        <taxon>Paenibacillaceae</taxon>
        <taxon>Cohnella</taxon>
    </lineage>
</organism>
<evidence type="ECO:0000313" key="5">
    <source>
        <dbReference type="Proteomes" id="UP000256977"/>
    </source>
</evidence>
<name>A0A3D9ITX2_9BACL</name>